<keyword evidence="10" id="KW-0066">ATP synthesis</keyword>
<accession>A0A7J7MGZ6</accession>
<keyword evidence="5 11" id="KW-0812">Transmembrane</keyword>
<comment type="subcellular location">
    <subcellularLocation>
        <location evidence="1">Membrane</location>
        <topology evidence="1">Multi-pass membrane protein</topology>
    </subcellularLocation>
</comment>
<evidence type="ECO:0000256" key="10">
    <source>
        <dbReference type="ARBA" id="ARBA00023310"/>
    </source>
</evidence>
<proteinExistence type="inferred from homology"/>
<feature type="transmembrane region" description="Helical" evidence="11">
    <location>
        <begin position="54"/>
        <end position="78"/>
    </location>
</feature>
<protein>
    <submittedName>
        <fullName evidence="12">Uncharacterized protein</fullName>
    </submittedName>
</protein>
<gene>
    <name evidence="12" type="ORF">GIB67_016441</name>
</gene>
<dbReference type="GO" id="GO:0015078">
    <property type="term" value="F:proton transmembrane transporter activity"/>
    <property type="evidence" value="ECO:0007669"/>
    <property type="project" value="InterPro"/>
</dbReference>
<comment type="similarity">
    <text evidence="2">Belongs to the ATPase A chain family.</text>
</comment>
<name>A0A7J7MGZ6_9MAGN</name>
<evidence type="ECO:0000256" key="4">
    <source>
        <dbReference type="ARBA" id="ARBA00022547"/>
    </source>
</evidence>
<dbReference type="OrthoDB" id="2303at2759"/>
<dbReference type="GO" id="GO:0015986">
    <property type="term" value="P:proton motive force-driven ATP synthesis"/>
    <property type="evidence" value="ECO:0007669"/>
    <property type="project" value="InterPro"/>
</dbReference>
<dbReference type="Gene3D" id="1.20.120.220">
    <property type="entry name" value="ATP synthase, F0 complex, subunit A"/>
    <property type="match status" value="1"/>
</dbReference>
<evidence type="ECO:0000256" key="3">
    <source>
        <dbReference type="ARBA" id="ARBA00022448"/>
    </source>
</evidence>
<keyword evidence="8" id="KW-0406">Ion transport</keyword>
<evidence type="ECO:0000256" key="6">
    <source>
        <dbReference type="ARBA" id="ARBA00022781"/>
    </source>
</evidence>
<keyword evidence="6" id="KW-0375">Hydrogen ion transport</keyword>
<evidence type="ECO:0000256" key="11">
    <source>
        <dbReference type="SAM" id="Phobius"/>
    </source>
</evidence>
<sequence>MAYFYAGLSKRGLGYFGKYIQPTPILLPINILEDFTKPLSLSFRYFGNILVDKLVVVVLILFSTFSGSYTFHVPWIIYKWYSSSYFCNFSRDLYRRIHGRLSLINFFKILVY</sequence>
<keyword evidence="13" id="KW-1185">Reference proteome</keyword>
<evidence type="ECO:0000256" key="7">
    <source>
        <dbReference type="ARBA" id="ARBA00022989"/>
    </source>
</evidence>
<evidence type="ECO:0000313" key="12">
    <source>
        <dbReference type="EMBL" id="KAF6154189.1"/>
    </source>
</evidence>
<dbReference type="InterPro" id="IPR000568">
    <property type="entry name" value="ATP_synth_F0_asu"/>
</dbReference>
<evidence type="ECO:0000256" key="5">
    <source>
        <dbReference type="ARBA" id="ARBA00022692"/>
    </source>
</evidence>
<keyword evidence="3" id="KW-0813">Transport</keyword>
<evidence type="ECO:0000256" key="9">
    <source>
        <dbReference type="ARBA" id="ARBA00023136"/>
    </source>
</evidence>
<dbReference type="SUPFAM" id="SSF81336">
    <property type="entry name" value="F1F0 ATP synthase subunit A"/>
    <property type="match status" value="1"/>
</dbReference>
<evidence type="ECO:0000313" key="13">
    <source>
        <dbReference type="Proteomes" id="UP000541444"/>
    </source>
</evidence>
<keyword evidence="7 11" id="KW-1133">Transmembrane helix</keyword>
<dbReference type="GO" id="GO:0045259">
    <property type="term" value="C:proton-transporting ATP synthase complex"/>
    <property type="evidence" value="ECO:0007669"/>
    <property type="project" value="UniProtKB-KW"/>
</dbReference>
<evidence type="ECO:0000256" key="2">
    <source>
        <dbReference type="ARBA" id="ARBA00006810"/>
    </source>
</evidence>
<evidence type="ECO:0000256" key="1">
    <source>
        <dbReference type="ARBA" id="ARBA00004141"/>
    </source>
</evidence>
<keyword evidence="4" id="KW-0138">CF(0)</keyword>
<dbReference type="Pfam" id="PF00119">
    <property type="entry name" value="ATP-synt_A"/>
    <property type="match status" value="1"/>
</dbReference>
<dbReference type="PANTHER" id="PTHR42823:SF3">
    <property type="entry name" value="ATP SYNTHASE SUBUNIT A, CHLOROPLASTIC"/>
    <property type="match status" value="1"/>
</dbReference>
<organism evidence="12 13">
    <name type="scientific">Kingdonia uniflora</name>
    <dbReference type="NCBI Taxonomy" id="39325"/>
    <lineage>
        <taxon>Eukaryota</taxon>
        <taxon>Viridiplantae</taxon>
        <taxon>Streptophyta</taxon>
        <taxon>Embryophyta</taxon>
        <taxon>Tracheophyta</taxon>
        <taxon>Spermatophyta</taxon>
        <taxon>Magnoliopsida</taxon>
        <taxon>Ranunculales</taxon>
        <taxon>Circaeasteraceae</taxon>
        <taxon>Kingdonia</taxon>
    </lineage>
</organism>
<dbReference type="Proteomes" id="UP000541444">
    <property type="component" value="Unassembled WGS sequence"/>
</dbReference>
<evidence type="ECO:0000256" key="8">
    <source>
        <dbReference type="ARBA" id="ARBA00023065"/>
    </source>
</evidence>
<comment type="caution">
    <text evidence="12">The sequence shown here is derived from an EMBL/GenBank/DDBJ whole genome shotgun (WGS) entry which is preliminary data.</text>
</comment>
<dbReference type="InterPro" id="IPR045082">
    <property type="entry name" value="ATP_syn_F0_a_bact/chloroplast"/>
</dbReference>
<reference evidence="12 13" key="1">
    <citation type="journal article" date="2020" name="IScience">
        <title>Genome Sequencing of the Endangered Kingdonia uniflora (Circaeasteraceae, Ranunculales) Reveals Potential Mechanisms of Evolutionary Specialization.</title>
        <authorList>
            <person name="Sun Y."/>
            <person name="Deng T."/>
            <person name="Zhang A."/>
            <person name="Moore M.J."/>
            <person name="Landis J.B."/>
            <person name="Lin N."/>
            <person name="Zhang H."/>
            <person name="Zhang X."/>
            <person name="Huang J."/>
            <person name="Zhang X."/>
            <person name="Sun H."/>
            <person name="Wang H."/>
        </authorList>
    </citation>
    <scope>NUCLEOTIDE SEQUENCE [LARGE SCALE GENOMIC DNA]</scope>
    <source>
        <strain evidence="12">TB1705</strain>
        <tissue evidence="12">Leaf</tissue>
    </source>
</reference>
<dbReference type="PANTHER" id="PTHR42823">
    <property type="entry name" value="ATP SYNTHASE SUBUNIT A, CHLOROPLASTIC"/>
    <property type="match status" value="1"/>
</dbReference>
<keyword evidence="9 11" id="KW-0472">Membrane</keyword>
<dbReference type="EMBL" id="JACGCM010001511">
    <property type="protein sequence ID" value="KAF6154189.1"/>
    <property type="molecule type" value="Genomic_DNA"/>
</dbReference>
<dbReference type="InterPro" id="IPR035908">
    <property type="entry name" value="F0_ATP_A_sf"/>
</dbReference>
<dbReference type="AlphaFoldDB" id="A0A7J7MGZ6"/>